<comment type="subcellular location">
    <subcellularLocation>
        <location evidence="1">Membrane</location>
        <topology evidence="1">Single-pass type II membrane protein</topology>
    </subcellularLocation>
</comment>
<keyword evidence="3" id="KW-0808">Transferase</keyword>
<dbReference type="InterPro" id="IPR007461">
    <property type="entry name" value="Ysc84_actin-binding"/>
</dbReference>
<gene>
    <name evidence="11" type="ORF">BN1708_000219</name>
</gene>
<dbReference type="PANTHER" id="PTHR15629:SF8">
    <property type="entry name" value="DUF500 DOMAIN PROTEIN (AFU_ORTHOLOGUE AFUA_5G07310)"/>
    <property type="match status" value="1"/>
</dbReference>
<evidence type="ECO:0000256" key="4">
    <source>
        <dbReference type="ARBA" id="ARBA00022692"/>
    </source>
</evidence>
<evidence type="ECO:0000256" key="2">
    <source>
        <dbReference type="ARBA" id="ARBA00022676"/>
    </source>
</evidence>
<reference evidence="11 12" key="1">
    <citation type="submission" date="2015-05" db="EMBL/GenBank/DDBJ databases">
        <authorList>
            <person name="Wang D.B."/>
            <person name="Wang M."/>
        </authorList>
    </citation>
    <scope>NUCLEOTIDE SEQUENCE [LARGE SCALE GENOMIC DNA]</scope>
    <source>
        <strain evidence="11">VL1</strain>
    </source>
</reference>
<keyword evidence="12" id="KW-1185">Reference proteome</keyword>
<dbReference type="GO" id="GO:0016757">
    <property type="term" value="F:glycosyltransferase activity"/>
    <property type="evidence" value="ECO:0007669"/>
    <property type="project" value="UniProtKB-KW"/>
</dbReference>
<dbReference type="GO" id="GO:0016020">
    <property type="term" value="C:membrane"/>
    <property type="evidence" value="ECO:0007669"/>
    <property type="project" value="UniProtKB-SubCell"/>
</dbReference>
<dbReference type="FunFam" id="3.90.550.50:FF:000036">
    <property type="entry name" value="Putative glycosyltransferase family 31 protein"/>
    <property type="match status" value="1"/>
</dbReference>
<feature type="region of interest" description="Disordered" evidence="8">
    <location>
        <begin position="74"/>
        <end position="100"/>
    </location>
</feature>
<evidence type="ECO:0000256" key="8">
    <source>
        <dbReference type="SAM" id="MobiDB-lite"/>
    </source>
</evidence>
<keyword evidence="7" id="KW-0472">Membrane</keyword>
<keyword evidence="6" id="KW-1133">Transmembrane helix</keyword>
<dbReference type="EMBL" id="CVQH01000001">
    <property type="protein sequence ID" value="CRJ80336.1"/>
    <property type="molecule type" value="Genomic_DNA"/>
</dbReference>
<evidence type="ECO:0000256" key="1">
    <source>
        <dbReference type="ARBA" id="ARBA00004606"/>
    </source>
</evidence>
<accession>A0A0G4KDR9</accession>
<dbReference type="CDD" id="cd11524">
    <property type="entry name" value="SYLF"/>
    <property type="match status" value="1"/>
</dbReference>
<evidence type="ECO:0000259" key="9">
    <source>
        <dbReference type="Pfam" id="PF02434"/>
    </source>
</evidence>
<evidence type="ECO:0000256" key="3">
    <source>
        <dbReference type="ARBA" id="ARBA00022679"/>
    </source>
</evidence>
<dbReference type="GO" id="GO:0035091">
    <property type="term" value="F:phosphatidylinositol binding"/>
    <property type="evidence" value="ECO:0007669"/>
    <property type="project" value="TreeGrafter"/>
</dbReference>
<evidence type="ECO:0000259" key="10">
    <source>
        <dbReference type="Pfam" id="PF04366"/>
    </source>
</evidence>
<evidence type="ECO:0000256" key="7">
    <source>
        <dbReference type="ARBA" id="ARBA00023136"/>
    </source>
</evidence>
<keyword evidence="5" id="KW-0735">Signal-anchor</keyword>
<dbReference type="Pfam" id="PF02434">
    <property type="entry name" value="Fringe"/>
    <property type="match status" value="1"/>
</dbReference>
<name>A0A0G4KDR9_VERLO</name>
<dbReference type="Pfam" id="PF04366">
    <property type="entry name" value="Ysc84"/>
    <property type="match status" value="1"/>
</dbReference>
<dbReference type="InterPro" id="IPR051702">
    <property type="entry name" value="SH3_domain_YSC84-like"/>
</dbReference>
<evidence type="ECO:0000313" key="12">
    <source>
        <dbReference type="Proteomes" id="UP000044602"/>
    </source>
</evidence>
<dbReference type="Proteomes" id="UP000044602">
    <property type="component" value="Unassembled WGS sequence"/>
</dbReference>
<dbReference type="AlphaFoldDB" id="A0A0G4KDR9"/>
<evidence type="ECO:0000256" key="5">
    <source>
        <dbReference type="ARBA" id="ARBA00022968"/>
    </source>
</evidence>
<keyword evidence="2" id="KW-0328">Glycosyltransferase</keyword>
<evidence type="ECO:0000313" key="11">
    <source>
        <dbReference type="EMBL" id="CRJ80336.1"/>
    </source>
</evidence>
<dbReference type="InterPro" id="IPR003378">
    <property type="entry name" value="Fringe-like_glycosylTrfase"/>
</dbReference>
<dbReference type="STRING" id="100787.A0A0G4KDR9"/>
<dbReference type="PANTHER" id="PTHR15629">
    <property type="entry name" value="SH3YL1 PROTEIN"/>
    <property type="match status" value="1"/>
</dbReference>
<evidence type="ECO:0000256" key="6">
    <source>
        <dbReference type="ARBA" id="ARBA00022989"/>
    </source>
</evidence>
<proteinExistence type="predicted"/>
<sequence length="862" mass="95384">MIGVDIYDCVCVINTQEALKAFMSTRVSLGPDVAVTAGPYGAGGVLDFGTGYSGGRKSDEQQRLAEEQAAQKKAEEEKLQAEGLKPGEKPGNQRRSSSRSFKPVFTYVKSRGFYAGIQVDGTIITERREANAAFYQQQQVSVEQILRGDVPPTGAWMAGSRALYDALRVAETQQPLPEANLPPPAPVPAEPQVAHGPIATGQTPVVGQTQGVAGQHVHDPAAHGTGSQYGGPPHMSGAGGAAGADEALPGYVDDGVKRPGAQRHATFRPTADPAASERLHQPPGDIISHLPKLEKKGALVSVVDVTTMGARMPVTRANRLCSTRNQFTRTLVLAAIVVFLVCVTIRNSRNNSQARNRVMMTADRMAVPPPPTVPVQTPLEPESANAVLNDADLGTPLDKHRMNCDINMQHLRQVGETYGLSGKIEYFKRYVRFHRKPIERLSYTNIDQKLLPRSFQKVDLNSGYVFQECAEPLEVPVTQSPYPADVNLSEFMFAVSTTFSRINNPASNPIKEWAFWLTNSNGRPNGGKLLLQLIDATVAELDDVARRLARAGIDADVSHTDSRLEMAVRYLGLVPMLYNHRERPNKKWLVMCDDDTYFPNMHALKARFERYDHKKLLYIGTLSEDVGAIERHGSQAFGGAGVFLSVSMAEKITDIFATCRSNTKIREADSGWGPQGDILLRKCIYENTNVRLTQLWDLWQLDLFGDPAGFYEGGIKPYSVHHFKGGGWHFAYPFQSTKIAHACGEDCSYQRFVTTDNFVISNGFSVAHYPQGIDFDLDQFEGTFHAAPEDRGWNLDWMYGPQRPSMLRTGKKIAWELRESYNNPDGSVLQTYIRRADDVRWVENDKPLRTHDGVIELVWIPA</sequence>
<organism evidence="11 12">
    <name type="scientific">Verticillium longisporum</name>
    <name type="common">Verticillium dahliae var. longisporum</name>
    <dbReference type="NCBI Taxonomy" id="100787"/>
    <lineage>
        <taxon>Eukaryota</taxon>
        <taxon>Fungi</taxon>
        <taxon>Dikarya</taxon>
        <taxon>Ascomycota</taxon>
        <taxon>Pezizomycotina</taxon>
        <taxon>Sordariomycetes</taxon>
        <taxon>Hypocreomycetidae</taxon>
        <taxon>Glomerellales</taxon>
        <taxon>Plectosphaerellaceae</taxon>
        <taxon>Verticillium</taxon>
    </lineage>
</organism>
<keyword evidence="4" id="KW-0812">Transmembrane</keyword>
<feature type="region of interest" description="Disordered" evidence="8">
    <location>
        <begin position="210"/>
        <end position="259"/>
    </location>
</feature>
<protein>
    <submittedName>
        <fullName evidence="11">Uncharacterized protein</fullName>
    </submittedName>
</protein>
<feature type="compositionally biased region" description="Basic and acidic residues" evidence="8">
    <location>
        <begin position="74"/>
        <end position="88"/>
    </location>
</feature>
<feature type="domain" description="Ysc84 actin-binding" evidence="10">
    <location>
        <begin position="1"/>
        <end position="168"/>
    </location>
</feature>
<dbReference type="Gene3D" id="3.90.550.50">
    <property type="match status" value="1"/>
</dbReference>
<feature type="domain" description="Fringe-like glycosyltransferase" evidence="9">
    <location>
        <begin position="576"/>
        <end position="694"/>
    </location>
</feature>